<gene>
    <name evidence="3" type="ORF">ACFSSA_06790</name>
</gene>
<dbReference type="InterPro" id="IPR029063">
    <property type="entry name" value="SAM-dependent_MTases_sf"/>
</dbReference>
<dbReference type="Gene3D" id="3.40.50.150">
    <property type="entry name" value="Vaccinia Virus protein VP39"/>
    <property type="match status" value="1"/>
</dbReference>
<name>A0ABW5D7L7_9BACT</name>
<evidence type="ECO:0000259" key="2">
    <source>
        <dbReference type="Pfam" id="PF02384"/>
    </source>
</evidence>
<comment type="caution">
    <text evidence="3">The sequence shown here is derived from an EMBL/GenBank/DDBJ whole genome shotgun (WGS) entry which is preliminary data.</text>
</comment>
<sequence>MIQPTVNSDLRPFHEFAEYVTKLVQLSRTSHVEPGWESKVDAALNGQAGAELRRVSPLKTRREFGAFFTGTDLGARLLDLCSAFDRNSVIYDPTCGAGDLLVAAARRLPIEKNLNATLTQWGKQLIGTDLHREFVHGARIRLVLLARQRHRSNSKLKKTPAQFFPEIKVANGLRQIHLLKQATHLLLNPPFGLEKVPKNCAWASGKMTLAAEFVANAMEHANEGAELYAILPDVLRSGSFSENWQKHIEQLSEIRRTQSFGIFDSSADIDVFLLHAIRVKQRKLTHSGSWSPLIAKNRTTLGDLFEVRVGTIVPHRDEEIGESYPYIHARSVPAWATVREFSESRLHSGRLFQPPFVVIRRTSRPEQQYRAAASIIAGDVPVAVENHLIVCSPLDRKVGSCRQLIKQLKLPTTNDFLNDRIRCRHLTVKAIKQIPIEG</sequence>
<dbReference type="GO" id="GO:0032259">
    <property type="term" value="P:methylation"/>
    <property type="evidence" value="ECO:0007669"/>
    <property type="project" value="UniProtKB-KW"/>
</dbReference>
<organism evidence="3 4">
    <name type="scientific">Luteolibacter algae</name>
    <dbReference type="NCBI Taxonomy" id="454151"/>
    <lineage>
        <taxon>Bacteria</taxon>
        <taxon>Pseudomonadati</taxon>
        <taxon>Verrucomicrobiota</taxon>
        <taxon>Verrucomicrobiia</taxon>
        <taxon>Verrucomicrobiales</taxon>
        <taxon>Verrucomicrobiaceae</taxon>
        <taxon>Luteolibacter</taxon>
    </lineage>
</organism>
<dbReference type="EMBL" id="JBHUIT010000007">
    <property type="protein sequence ID" value="MFD2256374.1"/>
    <property type="molecule type" value="Genomic_DNA"/>
</dbReference>
<dbReference type="RefSeq" id="WP_386819551.1">
    <property type="nucleotide sequence ID" value="NZ_JBHUIT010000007.1"/>
</dbReference>
<reference evidence="4" key="1">
    <citation type="journal article" date="2019" name="Int. J. Syst. Evol. Microbiol.">
        <title>The Global Catalogue of Microorganisms (GCM) 10K type strain sequencing project: providing services to taxonomists for standard genome sequencing and annotation.</title>
        <authorList>
            <consortium name="The Broad Institute Genomics Platform"/>
            <consortium name="The Broad Institute Genome Sequencing Center for Infectious Disease"/>
            <person name="Wu L."/>
            <person name="Ma J."/>
        </authorList>
    </citation>
    <scope>NUCLEOTIDE SEQUENCE [LARGE SCALE GENOMIC DNA]</scope>
    <source>
        <strain evidence="4">CGMCC 4.7106</strain>
    </source>
</reference>
<feature type="domain" description="DNA methylase adenine-specific" evidence="2">
    <location>
        <begin position="62"/>
        <end position="144"/>
    </location>
</feature>
<dbReference type="PRINTS" id="PR00507">
    <property type="entry name" value="N12N6MTFRASE"/>
</dbReference>
<dbReference type="GO" id="GO:0008168">
    <property type="term" value="F:methyltransferase activity"/>
    <property type="evidence" value="ECO:0007669"/>
    <property type="project" value="UniProtKB-KW"/>
</dbReference>
<evidence type="ECO:0000256" key="1">
    <source>
        <dbReference type="ARBA" id="ARBA00006594"/>
    </source>
</evidence>
<dbReference type="SUPFAM" id="SSF53335">
    <property type="entry name" value="S-adenosyl-L-methionine-dependent methyltransferases"/>
    <property type="match status" value="1"/>
</dbReference>
<dbReference type="Proteomes" id="UP001597375">
    <property type="component" value="Unassembled WGS sequence"/>
</dbReference>
<dbReference type="InterPro" id="IPR003356">
    <property type="entry name" value="DNA_methylase_A-5"/>
</dbReference>
<comment type="similarity">
    <text evidence="1">Belongs to the N(4)/N(6)-methyltransferase family.</text>
</comment>
<evidence type="ECO:0000313" key="3">
    <source>
        <dbReference type="EMBL" id="MFD2256374.1"/>
    </source>
</evidence>
<keyword evidence="3" id="KW-0489">Methyltransferase</keyword>
<keyword evidence="3" id="KW-0808">Transferase</keyword>
<proteinExistence type="inferred from homology"/>
<accession>A0ABW5D7L7</accession>
<keyword evidence="4" id="KW-1185">Reference proteome</keyword>
<protein>
    <submittedName>
        <fullName evidence="3">N-6 DNA methylase</fullName>
    </submittedName>
</protein>
<dbReference type="Pfam" id="PF02384">
    <property type="entry name" value="N6_Mtase"/>
    <property type="match status" value="1"/>
</dbReference>
<evidence type="ECO:0000313" key="4">
    <source>
        <dbReference type="Proteomes" id="UP001597375"/>
    </source>
</evidence>